<dbReference type="PROSITE" id="PS51375">
    <property type="entry name" value="PPR"/>
    <property type="match status" value="8"/>
</dbReference>
<accession>A0ABS8WQF4</accession>
<name>A0ABS8WQF4_DATST</name>
<feature type="repeat" description="PPR" evidence="2">
    <location>
        <begin position="963"/>
        <end position="997"/>
    </location>
</feature>
<feature type="repeat" description="PPR" evidence="2">
    <location>
        <begin position="407"/>
        <end position="441"/>
    </location>
</feature>
<evidence type="ECO:0000313" key="3">
    <source>
        <dbReference type="EMBL" id="MCE3052072.1"/>
    </source>
</evidence>
<evidence type="ECO:0000256" key="2">
    <source>
        <dbReference type="PROSITE-ProRule" id="PRU00708"/>
    </source>
</evidence>
<dbReference type="Gene3D" id="1.25.40.10">
    <property type="entry name" value="Tetratricopeptide repeat domain"/>
    <property type="match status" value="6"/>
</dbReference>
<feature type="repeat" description="PPR" evidence="2">
    <location>
        <begin position="372"/>
        <end position="406"/>
    </location>
</feature>
<keyword evidence="1" id="KW-0677">Repeat</keyword>
<reference evidence="3 4" key="1">
    <citation type="journal article" date="2021" name="BMC Genomics">
        <title>Datura genome reveals duplications of psychoactive alkaloid biosynthetic genes and high mutation rate following tissue culture.</title>
        <authorList>
            <person name="Rajewski A."/>
            <person name="Carter-House D."/>
            <person name="Stajich J."/>
            <person name="Litt A."/>
        </authorList>
    </citation>
    <scope>NUCLEOTIDE SEQUENCE [LARGE SCALE GENOMIC DNA]</scope>
    <source>
        <strain evidence="3">AR-01</strain>
    </source>
</reference>
<dbReference type="NCBIfam" id="TIGR00756">
    <property type="entry name" value="PPR"/>
    <property type="match status" value="6"/>
</dbReference>
<protein>
    <recommendedName>
        <fullName evidence="5">Pentatricopeptide repeat-containing protein</fullName>
    </recommendedName>
</protein>
<feature type="repeat" description="PPR" evidence="2">
    <location>
        <begin position="1068"/>
        <end position="1102"/>
    </location>
</feature>
<evidence type="ECO:0000256" key="1">
    <source>
        <dbReference type="ARBA" id="ARBA00022737"/>
    </source>
</evidence>
<proteinExistence type="predicted"/>
<dbReference type="InterPro" id="IPR011990">
    <property type="entry name" value="TPR-like_helical_dom_sf"/>
</dbReference>
<organism evidence="3 4">
    <name type="scientific">Datura stramonium</name>
    <name type="common">Jimsonweed</name>
    <name type="synonym">Common thornapple</name>
    <dbReference type="NCBI Taxonomy" id="4076"/>
    <lineage>
        <taxon>Eukaryota</taxon>
        <taxon>Viridiplantae</taxon>
        <taxon>Streptophyta</taxon>
        <taxon>Embryophyta</taxon>
        <taxon>Tracheophyta</taxon>
        <taxon>Spermatophyta</taxon>
        <taxon>Magnoliopsida</taxon>
        <taxon>eudicotyledons</taxon>
        <taxon>Gunneridae</taxon>
        <taxon>Pentapetalae</taxon>
        <taxon>asterids</taxon>
        <taxon>lamiids</taxon>
        <taxon>Solanales</taxon>
        <taxon>Solanaceae</taxon>
        <taxon>Solanoideae</taxon>
        <taxon>Datureae</taxon>
        <taxon>Datura</taxon>
    </lineage>
</organism>
<feature type="repeat" description="PPR" evidence="2">
    <location>
        <begin position="1173"/>
        <end position="1207"/>
    </location>
</feature>
<feature type="repeat" description="PPR" evidence="2">
    <location>
        <begin position="1138"/>
        <end position="1172"/>
    </location>
</feature>
<evidence type="ECO:0000313" key="4">
    <source>
        <dbReference type="Proteomes" id="UP000823775"/>
    </source>
</evidence>
<comment type="caution">
    <text evidence="3">The sequence shown here is derived from an EMBL/GenBank/DDBJ whole genome shotgun (WGS) entry which is preliminary data.</text>
</comment>
<dbReference type="Pfam" id="PF01535">
    <property type="entry name" value="PPR"/>
    <property type="match status" value="6"/>
</dbReference>
<keyword evidence="4" id="KW-1185">Reference proteome</keyword>
<dbReference type="Pfam" id="PF12854">
    <property type="entry name" value="PPR_1"/>
    <property type="match status" value="1"/>
</dbReference>
<feature type="repeat" description="PPR" evidence="2">
    <location>
        <begin position="442"/>
        <end position="476"/>
    </location>
</feature>
<dbReference type="InterPro" id="IPR002885">
    <property type="entry name" value="PPR_rpt"/>
</dbReference>
<feature type="repeat" description="PPR" evidence="2">
    <location>
        <begin position="197"/>
        <end position="231"/>
    </location>
</feature>
<gene>
    <name evidence="3" type="ORF">HAX54_051503</name>
</gene>
<dbReference type="Proteomes" id="UP000823775">
    <property type="component" value="Unassembled WGS sequence"/>
</dbReference>
<dbReference type="EMBL" id="JACEIK010009188">
    <property type="protein sequence ID" value="MCE3052072.1"/>
    <property type="molecule type" value="Genomic_DNA"/>
</dbReference>
<dbReference type="Pfam" id="PF13041">
    <property type="entry name" value="PPR_2"/>
    <property type="match status" value="1"/>
</dbReference>
<dbReference type="PANTHER" id="PTHR47932">
    <property type="entry name" value="ATPASE EXPRESSION PROTEIN 3"/>
    <property type="match status" value="1"/>
</dbReference>
<dbReference type="PANTHER" id="PTHR47932:SF63">
    <property type="entry name" value="OS08G0290000 PROTEIN"/>
    <property type="match status" value="1"/>
</dbReference>
<evidence type="ECO:0008006" key="5">
    <source>
        <dbReference type="Google" id="ProtNLM"/>
    </source>
</evidence>
<sequence>MLRALLGFRKHKPHIKQVGSLLFQLSSSPRRLQLHSIPVQKFQQISSSSTKAIYTSQYSSSAIFSGVEKYVKSESLSLLSNKGEVSHNPVIKDYLLRLSEISPATVRRFWRVSVLNPHDVLEILLGFQNDCGNFEVECKKIESLWGIYVWASKQSRNFRHLPKTSGIIASMLGRVGLFKEVECLVSLLDGQGIFLDNHEIYSNLVEVLVGDHQLEKAIAYYDRMRMRGLSPSISCYRVLLEFLIQTNETQLAFQIYTDALNIGLGRSVSEGGIYEGVIRLLCTDAKVQDARNLVKKVLAFGIQPNYLVLSSIASGYCDKRDYDDLLSFFVEVSCTPDVSIVNKLIHSVCGQFGVASGNSYVLKLDQLGFCMNEITFGILIGWACREGKLKDAFFYLSEILSRNLKPHIYSYNAILSGIFKEGMWKHYQDILQEMEDQGVEPQLSTFRVLLAGFCKARQFDEVNAVVSKMVDRGLIHLSPTEDPLSRAFGFLGLNSSAVKIRRDNDIRFHKAEFFDNLGNGLYLDTDVEEYERTINEVLYDAMLPDFNSSLWRDYMKKDMKDAVVMVDQMTCWGQDISLDALDALVSGLCASSICIKTISGLLEKVSNLTCQLDQEILNTLVQKYSKKGSVHKARAILHGMLGRHLKVDSETHTALLMGLCKKGDLRVLTAYWKLAQINNWLPNLKDGKTLFSRLCRRRRLNEALELFKALLVLYPNEVCDAFHMFLEELSAIGFTSPAKVLAKEILSQGCILSRSVHSHLIQEFCKWRCFGEAAVICDSMLAKDWIPPLDASVQLIPRLCRSGNFDKAVALKDICIRDEPSAELPLHCALIHGYFKSGRVGEATSLFQETLAKELFLSVEICDVLFQGYCQANQRKKVKELLGLAISKNLVISIASYRNIVRLMCTEGKVSTALCLKEHMLKQSNPPTAVIYNILIYYLFSTNKTSVVNTLVHELLGTRLQLDEVTYNYLVQGFCWCKDLSSATRYLKSMMEKDLRPSNRSLRGVIKCLCSYGELEEALTLSKEMEFRRWNHGSVIQNNVVEILLCHGKLGEALAFLDRMAIKGLIPDNIDYNYLIKRLCQHGRVDKSVDLMDIMLRKGNVPESSSFDYVIQSFCTRRKLDLALNFHAEMLCRNQRPSINTWSSLIKSLSEGGQLAEAEKQLHSMVQLGEIPRRETYSLLINMYRSQNNLNKASELLRSMQRCGYEPDFETHWSLISNLRDSSDNINDGKQNGGFLSRFLSEIGFSRKNKGG</sequence>